<evidence type="ECO:0000256" key="1">
    <source>
        <dbReference type="ARBA" id="ARBA00022723"/>
    </source>
</evidence>
<dbReference type="SUPFAM" id="SSF90229">
    <property type="entry name" value="CCCH zinc finger"/>
    <property type="match status" value="2"/>
</dbReference>
<evidence type="ECO:0000256" key="4">
    <source>
        <dbReference type="PROSITE-ProRule" id="PRU00723"/>
    </source>
</evidence>
<evidence type="ECO:0000313" key="7">
    <source>
        <dbReference type="EMBL" id="KAF2870075.1"/>
    </source>
</evidence>
<feature type="compositionally biased region" description="Basic and acidic residues" evidence="5">
    <location>
        <begin position="515"/>
        <end position="525"/>
    </location>
</feature>
<feature type="compositionally biased region" description="Polar residues" evidence="5">
    <location>
        <begin position="692"/>
        <end position="702"/>
    </location>
</feature>
<feature type="compositionally biased region" description="Basic and acidic residues" evidence="5">
    <location>
        <begin position="802"/>
        <end position="811"/>
    </location>
</feature>
<feature type="compositionally biased region" description="Basic and acidic residues" evidence="5">
    <location>
        <begin position="558"/>
        <end position="578"/>
    </location>
</feature>
<dbReference type="Pfam" id="PF18044">
    <property type="entry name" value="zf-CCCH_4"/>
    <property type="match status" value="1"/>
</dbReference>
<name>A0A7C8M874_9PLEO</name>
<dbReference type="Proteomes" id="UP000481861">
    <property type="component" value="Unassembled WGS sequence"/>
</dbReference>
<feature type="compositionally biased region" description="Low complexity" evidence="5">
    <location>
        <begin position="38"/>
        <end position="49"/>
    </location>
</feature>
<dbReference type="InterPro" id="IPR036855">
    <property type="entry name" value="Znf_CCCH_sf"/>
</dbReference>
<dbReference type="AlphaFoldDB" id="A0A7C8M874"/>
<feature type="compositionally biased region" description="Polar residues" evidence="5">
    <location>
        <begin position="141"/>
        <end position="157"/>
    </location>
</feature>
<keyword evidence="8" id="KW-1185">Reference proteome</keyword>
<feature type="zinc finger region" description="C3H1-type" evidence="4">
    <location>
        <begin position="718"/>
        <end position="746"/>
    </location>
</feature>
<feature type="compositionally biased region" description="Basic and acidic residues" evidence="5">
    <location>
        <begin position="228"/>
        <end position="242"/>
    </location>
</feature>
<keyword evidence="1 4" id="KW-0479">Metal-binding</keyword>
<evidence type="ECO:0000256" key="5">
    <source>
        <dbReference type="SAM" id="MobiDB-lite"/>
    </source>
</evidence>
<keyword evidence="2 4" id="KW-0863">Zinc-finger</keyword>
<proteinExistence type="predicted"/>
<feature type="zinc finger region" description="C3H1-type" evidence="4">
    <location>
        <begin position="651"/>
        <end position="678"/>
    </location>
</feature>
<comment type="caution">
    <text evidence="7">The sequence shown here is derived from an EMBL/GenBank/DDBJ whole genome shotgun (WGS) entry which is preliminary data.</text>
</comment>
<dbReference type="Pfam" id="PF14608">
    <property type="entry name" value="zf-CCCH_2"/>
    <property type="match status" value="1"/>
</dbReference>
<gene>
    <name evidence="7" type="ORF">BDV95DRAFT_608100</name>
</gene>
<feature type="region of interest" description="Disordered" evidence="5">
    <location>
        <begin position="680"/>
        <end position="719"/>
    </location>
</feature>
<feature type="region of interest" description="Disordered" evidence="5">
    <location>
        <begin position="228"/>
        <end position="301"/>
    </location>
</feature>
<evidence type="ECO:0000259" key="6">
    <source>
        <dbReference type="PROSITE" id="PS50103"/>
    </source>
</evidence>
<dbReference type="GO" id="GO:0008270">
    <property type="term" value="F:zinc ion binding"/>
    <property type="evidence" value="ECO:0007669"/>
    <property type="project" value="UniProtKB-KW"/>
</dbReference>
<feature type="region of interest" description="Disordered" evidence="5">
    <location>
        <begin position="121"/>
        <end position="183"/>
    </location>
</feature>
<dbReference type="EMBL" id="JAADJZ010000014">
    <property type="protein sequence ID" value="KAF2870075.1"/>
    <property type="molecule type" value="Genomic_DNA"/>
</dbReference>
<reference evidence="7 8" key="1">
    <citation type="submission" date="2020-01" db="EMBL/GenBank/DDBJ databases">
        <authorList>
            <consortium name="DOE Joint Genome Institute"/>
            <person name="Haridas S."/>
            <person name="Albert R."/>
            <person name="Binder M."/>
            <person name="Bloem J."/>
            <person name="Labutti K."/>
            <person name="Salamov A."/>
            <person name="Andreopoulos B."/>
            <person name="Baker S.E."/>
            <person name="Barry K."/>
            <person name="Bills G."/>
            <person name="Bluhm B.H."/>
            <person name="Cannon C."/>
            <person name="Castanera R."/>
            <person name="Culley D.E."/>
            <person name="Daum C."/>
            <person name="Ezra D."/>
            <person name="Gonzalez J.B."/>
            <person name="Henrissat B."/>
            <person name="Kuo A."/>
            <person name="Liang C."/>
            <person name="Lipzen A."/>
            <person name="Lutzoni F."/>
            <person name="Magnuson J."/>
            <person name="Mondo S."/>
            <person name="Nolan M."/>
            <person name="Ohm R."/>
            <person name="Pangilinan J."/>
            <person name="Park H.-J.H."/>
            <person name="Ramirez L."/>
            <person name="Alfaro M."/>
            <person name="Sun H."/>
            <person name="Tritt A."/>
            <person name="Yoshinaga Y."/>
            <person name="Zwiers L.-H.L."/>
            <person name="Turgeon B.G."/>
            <person name="Goodwin S.B."/>
            <person name="Spatafora J.W."/>
            <person name="Crous P.W."/>
            <person name="Grigoriev I.V."/>
        </authorList>
    </citation>
    <scope>NUCLEOTIDE SEQUENCE [LARGE SCALE GENOMIC DNA]</scope>
    <source>
        <strain evidence="7 8">CBS 611.86</strain>
    </source>
</reference>
<feature type="region of interest" description="Disordered" evidence="5">
    <location>
        <begin position="495"/>
        <end position="608"/>
    </location>
</feature>
<sequence length="842" mass="92177">MPRSTALDAHPQLLETLVKKRTHDDGAERSTSPPSTVTHTQHAHAQTQTLLRSALQRAHKRAKLSIENEGDVGESTKQLRAIAQPGYDAADLEAYRKVRAGFDSKLPQVVREIRERHAEVDPFGCGDGGSAGHVAAGSSGQDVDQFSMKPQSSSQLPYTRPESDASAEHQAEESSGAPSPNPILQNIERFKKRSAALQEQFRERQLQIREEIKEKRLQVIRTKIEAARREEGGGEEEGRGKQEVGGQEEAACQEQVREEVEVQGRSEVDEQEKMPPTEEHPVSSEDPYPEQDVPAISDPHPEAEVPAISDPHPEENVPAIPKEDLNAHSIANRRKGHDSEAKLLTLYLASQKSLPLPDWVCSQDFYYGWLAQNWQYVHDVIHQLVPIQLADIDGVARFEVDYIACAQHAVLALKLLRGAPEMLLATGWKVEPLRKLSGMLAEFGDIEELASLKTKVDCVGNALQDAMMSVEAAALKPESPANSFLSASTARASFSSTGSQWSNNTVDTTPATSPEVDRGLVEDPAKPVVQDTPSRALIGRMSKDDRSVDVSSAVQVPDVKEDASLAPTRGEDTPHDTEDSLFVPEADGQHVNGSGEQGQEADQTLSAPKPVTDFYAEDFTMDLDVAEPSIKPVVPVPAATPTQSVATTQAASSRPLCTFFQRGACTFGDKCRYRHELAGPMLSTGPVRPQSKRGQSSKNSSPYARPYPQPQQLASTATKSKRPCRFFGSVGGCRKGDDCPFVHIATTRDSNSSQRIPIGVGNLGERATTHENTDVHNSQRRQHAPENQPSHDPAPHLRFRPPFRDPSRNSLEDAAPEYSSAHRPLDYPTPPESRTLPIPWPV</sequence>
<evidence type="ECO:0000256" key="2">
    <source>
        <dbReference type="ARBA" id="ARBA00022771"/>
    </source>
</evidence>
<feature type="domain" description="C3H1-type" evidence="6">
    <location>
        <begin position="651"/>
        <end position="678"/>
    </location>
</feature>
<feature type="compositionally biased region" description="Basic and acidic residues" evidence="5">
    <location>
        <begin position="161"/>
        <end position="172"/>
    </location>
</feature>
<organism evidence="7 8">
    <name type="scientific">Massariosphaeria phaeospora</name>
    <dbReference type="NCBI Taxonomy" id="100035"/>
    <lineage>
        <taxon>Eukaryota</taxon>
        <taxon>Fungi</taxon>
        <taxon>Dikarya</taxon>
        <taxon>Ascomycota</taxon>
        <taxon>Pezizomycotina</taxon>
        <taxon>Dothideomycetes</taxon>
        <taxon>Pleosporomycetidae</taxon>
        <taxon>Pleosporales</taxon>
        <taxon>Pleosporales incertae sedis</taxon>
        <taxon>Massariosphaeria</taxon>
    </lineage>
</organism>
<feature type="domain" description="C3H1-type" evidence="6">
    <location>
        <begin position="718"/>
        <end position="746"/>
    </location>
</feature>
<dbReference type="SMART" id="SM00356">
    <property type="entry name" value="ZnF_C3H1"/>
    <property type="match status" value="2"/>
</dbReference>
<feature type="region of interest" description="Disordered" evidence="5">
    <location>
        <begin position="748"/>
        <end position="842"/>
    </location>
</feature>
<evidence type="ECO:0000313" key="8">
    <source>
        <dbReference type="Proteomes" id="UP000481861"/>
    </source>
</evidence>
<keyword evidence="3 4" id="KW-0862">Zinc</keyword>
<dbReference type="OrthoDB" id="2984296at2759"/>
<dbReference type="Gene3D" id="4.10.1000.10">
    <property type="entry name" value="Zinc finger, CCCH-type"/>
    <property type="match status" value="1"/>
</dbReference>
<evidence type="ECO:0000256" key="3">
    <source>
        <dbReference type="ARBA" id="ARBA00022833"/>
    </source>
</evidence>
<accession>A0A7C8M874</accession>
<dbReference type="InterPro" id="IPR041367">
    <property type="entry name" value="Znf-CCCH_4"/>
</dbReference>
<feature type="region of interest" description="Disordered" evidence="5">
    <location>
        <begin position="19"/>
        <end position="76"/>
    </location>
</feature>
<feature type="compositionally biased region" description="Polar residues" evidence="5">
    <location>
        <begin position="500"/>
        <end position="512"/>
    </location>
</feature>
<feature type="compositionally biased region" description="Basic and acidic residues" evidence="5">
    <location>
        <begin position="255"/>
        <end position="283"/>
    </location>
</feature>
<dbReference type="PROSITE" id="PS50103">
    <property type="entry name" value="ZF_C3H1"/>
    <property type="match status" value="2"/>
</dbReference>
<dbReference type="InterPro" id="IPR000571">
    <property type="entry name" value="Znf_CCCH"/>
</dbReference>
<feature type="compositionally biased region" description="Low complexity" evidence="5">
    <location>
        <begin position="244"/>
        <end position="254"/>
    </location>
</feature>
<protein>
    <recommendedName>
        <fullName evidence="6">C3H1-type domain-containing protein</fullName>
    </recommendedName>
</protein>